<dbReference type="RefSeq" id="WP_066412330.1">
    <property type="nucleotide sequence ID" value="NZ_FKBS01000014.1"/>
</dbReference>
<protein>
    <submittedName>
        <fullName evidence="1">Transmembrane regulator</fullName>
    </submittedName>
</protein>
<dbReference type="OrthoDB" id="9152892at2"/>
<keyword evidence="1" id="KW-0812">Transmembrane</keyword>
<reference evidence="1 2" key="1">
    <citation type="submission" date="2016-03" db="EMBL/GenBank/DDBJ databases">
        <authorList>
            <consortium name="Pathogen Informatics"/>
        </authorList>
    </citation>
    <scope>NUCLEOTIDE SEQUENCE [LARGE SCALE GENOMIC DNA]</scope>
    <source>
        <strain evidence="1 2">NCTC13364</strain>
    </source>
</reference>
<name>A0A157PAD0_9BORD</name>
<dbReference type="AlphaFoldDB" id="A0A157PAD0"/>
<keyword evidence="1" id="KW-0472">Membrane</keyword>
<dbReference type="Proteomes" id="UP000077037">
    <property type="component" value="Unassembled WGS sequence"/>
</dbReference>
<dbReference type="EMBL" id="FKBS01000014">
    <property type="protein sequence ID" value="SAI30555.1"/>
    <property type="molecule type" value="Genomic_DNA"/>
</dbReference>
<proteinExistence type="predicted"/>
<evidence type="ECO:0000313" key="2">
    <source>
        <dbReference type="Proteomes" id="UP000077037"/>
    </source>
</evidence>
<evidence type="ECO:0000313" key="1">
    <source>
        <dbReference type="EMBL" id="SAI30555.1"/>
    </source>
</evidence>
<organism evidence="1 2">
    <name type="scientific">Bordetella ansorpii</name>
    <dbReference type="NCBI Taxonomy" id="288768"/>
    <lineage>
        <taxon>Bacteria</taxon>
        <taxon>Pseudomonadati</taxon>
        <taxon>Pseudomonadota</taxon>
        <taxon>Betaproteobacteria</taxon>
        <taxon>Burkholderiales</taxon>
        <taxon>Alcaligenaceae</taxon>
        <taxon>Bordetella</taxon>
    </lineage>
</organism>
<sequence>MSDDTLRAVLATGTPITEADLHACADGQLPEARRAEVAAFLAQQPEARQRVDGWRRQNDALRAWLDPVLDEPLPLRLPLAPPLRASVSVRRWGALAAGLAVAVASAGAAWFVRGAVDAREAVVAPALVRAADGASFARRAAVAHAVFAADVRRPVEVGADQEQALVTWLTKRLGAAVKAPALSGVGYELVGGRLLPGGQGPVAQFMYSAPDGQRLTLYVTREATGNQTAFRFTQDGPVRVFYWVEGSFGYALSGEIDRATLQRVADEVYRQLS</sequence>
<gene>
    <name evidence="1" type="ORF">SAMEA1982600_02433</name>
</gene>
<accession>A0A157PAD0</accession>